<accession>A0ABR1HK66</accession>
<evidence type="ECO:0000313" key="9">
    <source>
        <dbReference type="EMBL" id="KAK7421509.1"/>
    </source>
</evidence>
<dbReference type="InterPro" id="IPR040456">
    <property type="entry name" value="RNase_H2_suB"/>
</dbReference>
<dbReference type="PANTHER" id="PTHR13383">
    <property type="entry name" value="RIBONUCLEASE H2 SUBUNIT B"/>
    <property type="match status" value="1"/>
</dbReference>
<feature type="region of interest" description="Disordered" evidence="6">
    <location>
        <begin position="268"/>
        <end position="301"/>
    </location>
</feature>
<feature type="compositionally biased region" description="Low complexity" evidence="6">
    <location>
        <begin position="278"/>
        <end position="296"/>
    </location>
</feature>
<dbReference type="Gene3D" id="2.20.25.530">
    <property type="match status" value="1"/>
</dbReference>
<organism evidence="9 10">
    <name type="scientific">Neonectria magnoliae</name>
    <dbReference type="NCBI Taxonomy" id="2732573"/>
    <lineage>
        <taxon>Eukaryota</taxon>
        <taxon>Fungi</taxon>
        <taxon>Dikarya</taxon>
        <taxon>Ascomycota</taxon>
        <taxon>Pezizomycotina</taxon>
        <taxon>Sordariomycetes</taxon>
        <taxon>Hypocreomycetidae</taxon>
        <taxon>Hypocreales</taxon>
        <taxon>Nectriaceae</taxon>
        <taxon>Neonectria</taxon>
    </lineage>
</organism>
<feature type="compositionally biased region" description="Basic and acidic residues" evidence="6">
    <location>
        <begin position="409"/>
        <end position="424"/>
    </location>
</feature>
<evidence type="ECO:0000259" key="8">
    <source>
        <dbReference type="Pfam" id="PF17745"/>
    </source>
</evidence>
<dbReference type="Gene3D" id="1.10.20.120">
    <property type="match status" value="1"/>
</dbReference>
<dbReference type="Proteomes" id="UP001498421">
    <property type="component" value="Unassembled WGS sequence"/>
</dbReference>
<dbReference type="Pfam" id="PF09468">
    <property type="entry name" value="RNase_H2-Ydr279"/>
    <property type="match status" value="1"/>
</dbReference>
<comment type="function">
    <text evidence="4">Non catalytic subunit of RNase H2, an endonuclease that specifically degrades the RNA of RNA:DNA hybrids. Participates in DNA replication, possibly by mediating the removal of lagging-strand Okazaki fragment RNA primers during DNA replication. Mediates the excision of single ribonucleotides from DNA:RNA duplexes.</text>
</comment>
<comment type="subcellular location">
    <subcellularLocation>
        <location evidence="1">Nucleus</location>
    </subcellularLocation>
</comment>
<keyword evidence="3" id="KW-0539">Nucleus</keyword>
<feature type="domain" description="Ribonuclease H2 subunit B wHTH" evidence="7">
    <location>
        <begin position="137"/>
        <end position="350"/>
    </location>
</feature>
<evidence type="ECO:0000256" key="1">
    <source>
        <dbReference type="ARBA" id="ARBA00004123"/>
    </source>
</evidence>
<reference evidence="9 10" key="1">
    <citation type="journal article" date="2025" name="Microbiol. Resour. Announc.">
        <title>Draft genome sequences for Neonectria magnoliae and Neonectria punicea, canker pathogens of Liriodendron tulipifera and Acer saccharum in West Virginia.</title>
        <authorList>
            <person name="Petronek H.M."/>
            <person name="Kasson M.T."/>
            <person name="Metheny A.M."/>
            <person name="Stauder C.M."/>
            <person name="Lovett B."/>
            <person name="Lynch S.C."/>
            <person name="Garnas J.R."/>
            <person name="Kasson L.R."/>
            <person name="Stajich J.E."/>
        </authorList>
    </citation>
    <scope>NUCLEOTIDE SEQUENCE [LARGE SCALE GENOMIC DNA]</scope>
    <source>
        <strain evidence="9 10">NRRL 64651</strain>
    </source>
</reference>
<protein>
    <recommendedName>
        <fullName evidence="2">Ribonuclease H2 subunit B</fullName>
    </recommendedName>
    <alternativeName>
        <fullName evidence="5">Ribonuclease HI subunit B</fullName>
    </alternativeName>
</protein>
<sequence length="446" mass="48977">MARTRSTKAAPAGSKGSKATTDSKPASSKFSLPPQSESPSKLFILPSKATADARIVTLHNPRHSRPARYLVCPETGIYEFTKVAAPKTTPRSWLIETTPTSTKVETEAEADKDVAKLSAETSTGQELYLATAIDPLFLFLPALVEVKTSKGSDEQKRMFLTSDDHFEKLPEESSHLAEILRCPKTRALMERRMGAICDTVEAGDESMFRLNDKKLLGVILDKAKRMSEGGLPPSMDEKFVKKALEAPILVQKREMQGGELVIASNVDSQVSTPHPESAESQTTVTSTGTATSSESQPSTVATSFSEELVVAEAIVSAMEASPDIVQLQRLRVAFNFICSNYVASTLAAQLLASLTKADTSLVDFSPLDEYLSKLSKLRADALVSRSMGDYSRKHDRDEEEDEARAEKKRKLEEEKKKKASESRGIRNLKKVNTTGMKKMSDFFKKK</sequence>
<feature type="compositionally biased region" description="Low complexity" evidence="6">
    <location>
        <begin position="7"/>
        <end position="20"/>
    </location>
</feature>
<dbReference type="Pfam" id="PF17745">
    <property type="entry name" value="Ydr279_N"/>
    <property type="match status" value="1"/>
</dbReference>
<evidence type="ECO:0000313" key="10">
    <source>
        <dbReference type="Proteomes" id="UP001498421"/>
    </source>
</evidence>
<evidence type="ECO:0000256" key="5">
    <source>
        <dbReference type="ARBA" id="ARBA00033464"/>
    </source>
</evidence>
<evidence type="ECO:0000256" key="2">
    <source>
        <dbReference type="ARBA" id="ARBA00019062"/>
    </source>
</evidence>
<dbReference type="PANTHER" id="PTHR13383:SF11">
    <property type="entry name" value="RIBONUCLEASE H2 SUBUNIT B"/>
    <property type="match status" value="1"/>
</dbReference>
<feature type="compositionally biased region" description="Polar residues" evidence="6">
    <location>
        <begin position="22"/>
        <end position="39"/>
    </location>
</feature>
<feature type="domain" description="Rnh202 triple barrel" evidence="8">
    <location>
        <begin position="44"/>
        <end position="134"/>
    </location>
</feature>
<dbReference type="EMBL" id="JAZAVK010000120">
    <property type="protein sequence ID" value="KAK7421509.1"/>
    <property type="molecule type" value="Genomic_DNA"/>
</dbReference>
<dbReference type="InterPro" id="IPR041195">
    <property type="entry name" value="Rnh202_N"/>
</dbReference>
<evidence type="ECO:0000259" key="7">
    <source>
        <dbReference type="Pfam" id="PF09468"/>
    </source>
</evidence>
<feature type="region of interest" description="Disordered" evidence="6">
    <location>
        <begin position="1"/>
        <end position="41"/>
    </location>
</feature>
<evidence type="ECO:0000256" key="6">
    <source>
        <dbReference type="SAM" id="MobiDB-lite"/>
    </source>
</evidence>
<feature type="region of interest" description="Disordered" evidence="6">
    <location>
        <begin position="389"/>
        <end position="446"/>
    </location>
</feature>
<dbReference type="InterPro" id="IPR019024">
    <property type="entry name" value="RNase_H2_suB_wHTH"/>
</dbReference>
<proteinExistence type="predicted"/>
<gene>
    <name evidence="9" type="ORF">QQZ08_009924</name>
</gene>
<keyword evidence="10" id="KW-1185">Reference proteome</keyword>
<dbReference type="CDD" id="cd09270">
    <property type="entry name" value="RNase_H2-B"/>
    <property type="match status" value="1"/>
</dbReference>
<evidence type="ECO:0000256" key="4">
    <source>
        <dbReference type="ARBA" id="ARBA00024778"/>
    </source>
</evidence>
<name>A0ABR1HK66_9HYPO</name>
<comment type="caution">
    <text evidence="9">The sequence shown here is derived from an EMBL/GenBank/DDBJ whole genome shotgun (WGS) entry which is preliminary data.</text>
</comment>
<evidence type="ECO:0000256" key="3">
    <source>
        <dbReference type="ARBA" id="ARBA00023242"/>
    </source>
</evidence>